<reference evidence="3 4" key="1">
    <citation type="submission" date="2016-10" db="EMBL/GenBank/DDBJ databases">
        <authorList>
            <person name="de Groot N.N."/>
        </authorList>
    </citation>
    <scope>NUCLEOTIDE SEQUENCE [LARGE SCALE GENOMIC DNA]</scope>
    <source>
        <strain evidence="4">P4B,CCM 7963,CECT 7998,DSM 25260,IBRC-M 10614,KCTC 13821</strain>
    </source>
</reference>
<feature type="compositionally biased region" description="Polar residues" evidence="1">
    <location>
        <begin position="62"/>
        <end position="87"/>
    </location>
</feature>
<proteinExistence type="predicted"/>
<dbReference type="EMBL" id="FNDU01000033">
    <property type="protein sequence ID" value="SDJ20583.1"/>
    <property type="molecule type" value="Genomic_DNA"/>
</dbReference>
<evidence type="ECO:0000256" key="2">
    <source>
        <dbReference type="SAM" id="Phobius"/>
    </source>
</evidence>
<keyword evidence="2" id="KW-0812">Transmembrane</keyword>
<keyword evidence="4" id="KW-1185">Reference proteome</keyword>
<accession>A0A1G8RUI7</accession>
<gene>
    <name evidence="3" type="ORF">SAMN05216352_13311</name>
</gene>
<dbReference type="AlphaFoldDB" id="A0A1G8RUI7"/>
<feature type="region of interest" description="Disordered" evidence="1">
    <location>
        <begin position="31"/>
        <end position="87"/>
    </location>
</feature>
<dbReference type="OrthoDB" id="2933086at2"/>
<keyword evidence="2" id="KW-0472">Membrane</keyword>
<feature type="compositionally biased region" description="Polar residues" evidence="1">
    <location>
        <begin position="39"/>
        <end position="53"/>
    </location>
</feature>
<dbReference type="Proteomes" id="UP000199017">
    <property type="component" value="Unassembled WGS sequence"/>
</dbReference>
<name>A0A1G8RUI7_9BACI</name>
<dbReference type="STRING" id="930129.SAMN05216352_13311"/>
<evidence type="ECO:0000313" key="4">
    <source>
        <dbReference type="Proteomes" id="UP000199017"/>
    </source>
</evidence>
<feature type="transmembrane region" description="Helical" evidence="2">
    <location>
        <begin position="6"/>
        <end position="26"/>
    </location>
</feature>
<dbReference type="RefSeq" id="WP_091588401.1">
    <property type="nucleotide sequence ID" value="NZ_FNDU01000033.1"/>
</dbReference>
<sequence>MDAILIALIAFKVVCLFFCGKGIWMARKEKKNKVGKSQLADTSQEWQATQHRMNQLIEENQKLSQTVQEMNKADSSSPKQNRNSLER</sequence>
<evidence type="ECO:0000313" key="3">
    <source>
        <dbReference type="EMBL" id="SDJ20583.1"/>
    </source>
</evidence>
<organism evidence="3 4">
    <name type="scientific">Alteribacillus bidgolensis</name>
    <dbReference type="NCBI Taxonomy" id="930129"/>
    <lineage>
        <taxon>Bacteria</taxon>
        <taxon>Bacillati</taxon>
        <taxon>Bacillota</taxon>
        <taxon>Bacilli</taxon>
        <taxon>Bacillales</taxon>
        <taxon>Bacillaceae</taxon>
        <taxon>Alteribacillus</taxon>
    </lineage>
</organism>
<keyword evidence="2" id="KW-1133">Transmembrane helix</keyword>
<evidence type="ECO:0000256" key="1">
    <source>
        <dbReference type="SAM" id="MobiDB-lite"/>
    </source>
</evidence>
<protein>
    <submittedName>
        <fullName evidence="3">Uncharacterized protein</fullName>
    </submittedName>
</protein>